<dbReference type="PANTHER" id="PTHR23023">
    <property type="entry name" value="DIMETHYLANILINE MONOOXYGENASE"/>
    <property type="match status" value="1"/>
</dbReference>
<dbReference type="InterPro" id="IPR050346">
    <property type="entry name" value="FMO-like"/>
</dbReference>
<keyword evidence="6" id="KW-0472">Membrane</keyword>
<comment type="similarity">
    <text evidence="1">Belongs to the FMO family.</text>
</comment>
<dbReference type="GO" id="GO:0050661">
    <property type="term" value="F:NADP binding"/>
    <property type="evidence" value="ECO:0007669"/>
    <property type="project" value="InterPro"/>
</dbReference>
<dbReference type="KEGG" id="nte:NEUTE1DRAFT129320"/>
<sequence length="721" mass="82118">MQVTERGATRHWMCVCLCWGRRVLIEFKPAATLDVFMRVAVIGGGPSGLVTLKYLLTAHQFLGVEPIEAHLFESDDAVGGTFYARTYEDAELVSSTQLTTFSDFRASKTDGDFMSAKRYVQYLNDYCTHFNLWPNIHLNTRVDSVTRMLKGKHVVTYTAKITGETSEWECDAIAVCSGLHVTPHIPDIPGIEHVPVKMHSSQFKEKKQFGVDKTVMILGSGETGSDLSWMAVISQTKRVVMCHRSGFHFAPKRNLSPILFPILGCKSSGELTVPLDNARASLFDTAYVHPLLRNHTALWTFYNIYVRTFLWLNTGTPEGLDQVVGEPDPQKNHVSRIFFNKSSNAAPYISYPYKHLQPSPTPPTLLSRIRSALIGSTLKDTGGRYIDLAPWPQSISSQGIVTFQNNHRPEWERMRQQTIKPDLVIFCTGYNQEYPFFTAHNASLCSKSGKAARRYAVEHTERDVRGIWNRDDPSVGFIGFLRPSLGAIPPLAEMQAQLWIVQLVAPHWIPRPLDPKDEDHYRLRHPAESRVKYGVDHESYVYQLGLDMDSAMGVMEVLRRGLWERGVGALWERGGGDVTWKKTKEKRRIQNGWKLPLVWGLGANYNVKFRMKGPWRWEGAEEVMETELWRMIKRRRWFWEHFCLSLLPMMIFGPVSLLVWVYASVVGVLVGVDDLRKRQQEKKKGLGVKGERGMGLGSKKEMVNGVEGRWMREKMPLEAEL</sequence>
<dbReference type="VEuPathDB" id="FungiDB:NEUTE1DRAFT_129320"/>
<organism evidence="7 8">
    <name type="scientific">Neurospora tetrasperma (strain FGSC 2508 / ATCC MYA-4615 / P0657)</name>
    <dbReference type="NCBI Taxonomy" id="510951"/>
    <lineage>
        <taxon>Eukaryota</taxon>
        <taxon>Fungi</taxon>
        <taxon>Dikarya</taxon>
        <taxon>Ascomycota</taxon>
        <taxon>Pezizomycotina</taxon>
        <taxon>Sordariomycetes</taxon>
        <taxon>Sordariomycetidae</taxon>
        <taxon>Sordariales</taxon>
        <taxon>Sordariaceae</taxon>
        <taxon>Neurospora</taxon>
    </lineage>
</organism>
<dbReference type="EMBL" id="GL891304">
    <property type="protein sequence ID" value="EGO57337.1"/>
    <property type="molecule type" value="Genomic_DNA"/>
</dbReference>
<dbReference type="GO" id="GO:0050660">
    <property type="term" value="F:flavin adenine dinucleotide binding"/>
    <property type="evidence" value="ECO:0007669"/>
    <property type="project" value="InterPro"/>
</dbReference>
<reference evidence="8" key="1">
    <citation type="journal article" date="2011" name="Genetics">
        <title>Massive changes in genome architecture accompany the transition to self-fertility in the filamentous fungus Neurospora tetrasperma.</title>
        <authorList>
            <person name="Ellison C.E."/>
            <person name="Stajich J.E."/>
            <person name="Jacobson D.J."/>
            <person name="Natvig D.O."/>
            <person name="Lapidus A."/>
            <person name="Foster B."/>
            <person name="Aerts A."/>
            <person name="Riley R."/>
            <person name="Lindquist E.A."/>
            <person name="Grigoriev I.V."/>
            <person name="Taylor J.W."/>
        </authorList>
    </citation>
    <scope>NUCLEOTIDE SEQUENCE [LARGE SCALE GENOMIC DNA]</scope>
    <source>
        <strain evidence="8">FGSC 2508 / P0657</strain>
    </source>
</reference>
<keyword evidence="5" id="KW-0560">Oxidoreductase</keyword>
<feature type="transmembrane region" description="Helical" evidence="6">
    <location>
        <begin position="646"/>
        <end position="672"/>
    </location>
</feature>
<evidence type="ECO:0000313" key="7">
    <source>
        <dbReference type="EMBL" id="EGO57337.1"/>
    </source>
</evidence>
<dbReference type="AlphaFoldDB" id="F8MK00"/>
<dbReference type="PIRSF" id="PIRSF000332">
    <property type="entry name" value="FMO"/>
    <property type="match status" value="1"/>
</dbReference>
<dbReference type="HOGENOM" id="CLU_006909_7_5_1"/>
<evidence type="ECO:0000256" key="5">
    <source>
        <dbReference type="ARBA" id="ARBA00023002"/>
    </source>
</evidence>
<evidence type="ECO:0000256" key="4">
    <source>
        <dbReference type="ARBA" id="ARBA00022857"/>
    </source>
</evidence>
<evidence type="ECO:0000256" key="6">
    <source>
        <dbReference type="SAM" id="Phobius"/>
    </source>
</evidence>
<keyword evidence="3" id="KW-0274">FAD</keyword>
<dbReference type="FunFam" id="3.50.50.60:FF:000619">
    <property type="entry name" value="FAD/NAD(P)-binding domain-containing protein"/>
    <property type="match status" value="1"/>
</dbReference>
<proteinExistence type="inferred from homology"/>
<keyword evidence="6" id="KW-1133">Transmembrane helix</keyword>
<evidence type="ECO:0000256" key="3">
    <source>
        <dbReference type="ARBA" id="ARBA00022827"/>
    </source>
</evidence>
<dbReference type="RefSeq" id="XP_009850478.1">
    <property type="nucleotide sequence ID" value="XM_009852176.1"/>
</dbReference>
<dbReference type="InterPro" id="IPR000960">
    <property type="entry name" value="Flavin_mOase"/>
</dbReference>
<keyword evidence="4" id="KW-0521">NADP</keyword>
<keyword evidence="6" id="KW-0812">Transmembrane</keyword>
<evidence type="ECO:0008006" key="9">
    <source>
        <dbReference type="Google" id="ProtNLM"/>
    </source>
</evidence>
<accession>F8MK00</accession>
<evidence type="ECO:0000256" key="1">
    <source>
        <dbReference type="ARBA" id="ARBA00009183"/>
    </source>
</evidence>
<dbReference type="OrthoDB" id="10254665at2759"/>
<dbReference type="SUPFAM" id="SSF51905">
    <property type="entry name" value="FAD/NAD(P)-binding domain"/>
    <property type="match status" value="1"/>
</dbReference>
<dbReference type="GeneID" id="20825302"/>
<dbReference type="InterPro" id="IPR036188">
    <property type="entry name" value="FAD/NAD-bd_sf"/>
</dbReference>
<dbReference type="PRINTS" id="PR00370">
    <property type="entry name" value="FMOXYGENASE"/>
</dbReference>
<dbReference type="Gene3D" id="3.50.50.60">
    <property type="entry name" value="FAD/NAD(P)-binding domain"/>
    <property type="match status" value="1"/>
</dbReference>
<dbReference type="Pfam" id="PF00743">
    <property type="entry name" value="FMO-like"/>
    <property type="match status" value="1"/>
</dbReference>
<keyword evidence="2" id="KW-0285">Flavoprotein</keyword>
<evidence type="ECO:0000256" key="2">
    <source>
        <dbReference type="ARBA" id="ARBA00022630"/>
    </source>
</evidence>
<gene>
    <name evidence="7" type="ORF">NEUTE1DRAFT_129320</name>
</gene>
<keyword evidence="8" id="KW-1185">Reference proteome</keyword>
<name>F8MK00_NEUT8</name>
<dbReference type="Proteomes" id="UP000008065">
    <property type="component" value="Unassembled WGS sequence"/>
</dbReference>
<protein>
    <recommendedName>
        <fullName evidence="9">FAD/NAD(P)-binding domain-containing protein</fullName>
    </recommendedName>
</protein>
<dbReference type="InterPro" id="IPR020946">
    <property type="entry name" value="Flavin_mOase-like"/>
</dbReference>
<evidence type="ECO:0000313" key="8">
    <source>
        <dbReference type="Proteomes" id="UP000008065"/>
    </source>
</evidence>
<dbReference type="GO" id="GO:0004499">
    <property type="term" value="F:N,N-dimethylaniline monooxygenase activity"/>
    <property type="evidence" value="ECO:0007669"/>
    <property type="project" value="InterPro"/>
</dbReference>